<dbReference type="GO" id="GO:0030178">
    <property type="term" value="P:negative regulation of Wnt signaling pathway"/>
    <property type="evidence" value="ECO:0007669"/>
    <property type="project" value="InterPro"/>
</dbReference>
<dbReference type="SMART" id="SM01352">
    <property type="entry name" value="APCDDC"/>
    <property type="match status" value="2"/>
</dbReference>
<name>A0A553N799_TIGCA</name>
<evidence type="ECO:0000256" key="2">
    <source>
        <dbReference type="ARBA" id="ARBA00022692"/>
    </source>
</evidence>
<dbReference type="PANTHER" id="PTHR31021">
    <property type="entry name" value="ADENOMATOSIS POLYPOSIS COLI DOWN-REGULATED 1"/>
    <property type="match status" value="1"/>
</dbReference>
<comment type="subcellular location">
    <subcellularLocation>
        <location evidence="1">Membrane</location>
        <topology evidence="1">Single-pass membrane protein</topology>
    </subcellularLocation>
</comment>
<comment type="caution">
    <text evidence="7">The sequence shown here is derived from an EMBL/GenBank/DDBJ whole genome shotgun (WGS) entry which is preliminary data.</text>
</comment>
<protein>
    <recommendedName>
        <fullName evidence="6">APCDD1 domain-containing protein</fullName>
    </recommendedName>
</protein>
<organism evidence="7 8">
    <name type="scientific">Tigriopus californicus</name>
    <name type="common">Marine copepod</name>
    <dbReference type="NCBI Taxonomy" id="6832"/>
    <lineage>
        <taxon>Eukaryota</taxon>
        <taxon>Metazoa</taxon>
        <taxon>Ecdysozoa</taxon>
        <taxon>Arthropoda</taxon>
        <taxon>Crustacea</taxon>
        <taxon>Multicrustacea</taxon>
        <taxon>Hexanauplia</taxon>
        <taxon>Copepoda</taxon>
        <taxon>Harpacticoida</taxon>
        <taxon>Harpacticidae</taxon>
        <taxon>Tigriopus</taxon>
    </lineage>
</organism>
<keyword evidence="3" id="KW-0732">Signal</keyword>
<evidence type="ECO:0000256" key="4">
    <source>
        <dbReference type="ARBA" id="ARBA00023136"/>
    </source>
</evidence>
<keyword evidence="8" id="KW-1185">Reference proteome</keyword>
<evidence type="ECO:0000313" key="8">
    <source>
        <dbReference type="Proteomes" id="UP000318571"/>
    </source>
</evidence>
<feature type="domain" description="APCDD1" evidence="6">
    <location>
        <begin position="337"/>
        <end position="559"/>
    </location>
</feature>
<keyword evidence="4" id="KW-0472">Membrane</keyword>
<dbReference type="Proteomes" id="UP000318571">
    <property type="component" value="Chromosome 8"/>
</dbReference>
<dbReference type="STRING" id="6832.A0A553N799"/>
<evidence type="ECO:0000256" key="1">
    <source>
        <dbReference type="ARBA" id="ARBA00004167"/>
    </source>
</evidence>
<dbReference type="EMBL" id="VCGU01000459">
    <property type="protein sequence ID" value="TRY61280.1"/>
    <property type="molecule type" value="Genomic_DNA"/>
</dbReference>
<dbReference type="InterPro" id="IPR042425">
    <property type="entry name" value="APCDD1"/>
</dbReference>
<sequence>MAFETSATGLSKALVTTVIWSTLSLSILGFDHHHQTAKGWKKPLPEGITESEGPNAIGNDPLLRHETTSPHTNQSHILPYGLLIGQDNDLCDRMDQHLRKLESRVQEMDVQDHLTGQWVSSQCEVRPGGQFLLRQYFFRSNGEDNNDSFILNQYHYSDRDCITPLYMVKVWGTLKYGRSSWLVPGSSEMKPTISRVGIVPFTQEASNELFKRTTRSCSFLQELIGDRSRWRTGKMVIVYLTDVAKVGKSLPVSLTDWVPHFRDEACLDSMNLDFHELQLMRIERRPIRKHHHKFRTHHLELLLGDIHTDVHQQRKYRPTAMQPYSLINANQVYRCKTCHKVIHATSDQPPRLHPRPFISVAPQGEWLSVRCETRPNTLFLRRRLRFLPNRTWMGTYRYFSDELCTKSVFEISAKGKFLPSGLSSKVDGGSNFEFKIKEASIKPQTESLARQLNAVPTGSCGSRGQWRLDDYQDITQTNGCKAMGLKIPIIEKDLLKIEIDQRANAFAKPHLLLYLGQTDTDQRESSSTYFTRPTSYQPPLIQCHIDPGYHILTNELFPLAQALRMSRNVANGIRSNVWIFLSTIIVNFWSVMPK</sequence>
<keyword evidence="2" id="KW-0812">Transmembrane</keyword>
<evidence type="ECO:0000313" key="7">
    <source>
        <dbReference type="EMBL" id="TRY61280.1"/>
    </source>
</evidence>
<evidence type="ECO:0000256" key="3">
    <source>
        <dbReference type="ARBA" id="ARBA00022729"/>
    </source>
</evidence>
<reference evidence="7 8" key="1">
    <citation type="journal article" date="2018" name="Nat. Ecol. Evol.">
        <title>Genomic signatures of mitonuclear coevolution across populations of Tigriopus californicus.</title>
        <authorList>
            <person name="Barreto F.S."/>
            <person name="Watson E.T."/>
            <person name="Lima T.G."/>
            <person name="Willett C.S."/>
            <person name="Edmands S."/>
            <person name="Li W."/>
            <person name="Burton R.S."/>
        </authorList>
    </citation>
    <scope>NUCLEOTIDE SEQUENCE [LARGE SCALE GENOMIC DNA]</scope>
    <source>
        <strain evidence="7 8">San Diego</strain>
    </source>
</reference>
<dbReference type="OMA" id="GWCERLP"/>
<keyword evidence="5" id="KW-0325">Glycoprotein</keyword>
<evidence type="ECO:0000256" key="5">
    <source>
        <dbReference type="ARBA" id="ARBA00023180"/>
    </source>
</evidence>
<dbReference type="AlphaFoldDB" id="A0A553N799"/>
<dbReference type="GO" id="GO:0017147">
    <property type="term" value="F:Wnt-protein binding"/>
    <property type="evidence" value="ECO:0007669"/>
    <property type="project" value="InterPro"/>
</dbReference>
<dbReference type="PANTHER" id="PTHR31021:SF1">
    <property type="entry name" value="CHROMOSOME UNDETERMINED SCAFFOLD_56, WHOLE GENOME SHOTGUN SEQUENCE"/>
    <property type="match status" value="1"/>
</dbReference>
<evidence type="ECO:0000259" key="6">
    <source>
        <dbReference type="SMART" id="SM01352"/>
    </source>
</evidence>
<gene>
    <name evidence="7" type="ORF">TCAL_02151</name>
</gene>
<accession>A0A553N799</accession>
<feature type="domain" description="APCDD1" evidence="6">
    <location>
        <begin position="93"/>
        <end position="336"/>
    </location>
</feature>
<dbReference type="GO" id="GO:0005886">
    <property type="term" value="C:plasma membrane"/>
    <property type="evidence" value="ECO:0007669"/>
    <property type="project" value="InterPro"/>
</dbReference>
<dbReference type="InterPro" id="IPR029405">
    <property type="entry name" value="APCDD1_dom"/>
</dbReference>
<proteinExistence type="predicted"/>
<dbReference type="OrthoDB" id="5985602at2759"/>
<dbReference type="Pfam" id="PF14921">
    <property type="entry name" value="APCDDC"/>
    <property type="match status" value="2"/>
</dbReference>